<comment type="caution">
    <text evidence="10">The sequence shown here is derived from an EMBL/GenBank/DDBJ whole genome shotgun (WGS) entry which is preliminary data.</text>
</comment>
<dbReference type="PANTHER" id="PTHR19136">
    <property type="entry name" value="MOLYBDENUM COFACTOR GUANYLYLTRANSFERASE"/>
    <property type="match status" value="1"/>
</dbReference>
<evidence type="ECO:0000256" key="8">
    <source>
        <dbReference type="SAM" id="Coils"/>
    </source>
</evidence>
<gene>
    <name evidence="10" type="ORF">IAA89_00905</name>
</gene>
<organism evidence="10 11">
    <name type="scientific">Candidatus Gallilactobacillus intestinavium</name>
    <dbReference type="NCBI Taxonomy" id="2840838"/>
    <lineage>
        <taxon>Bacteria</taxon>
        <taxon>Bacillati</taxon>
        <taxon>Bacillota</taxon>
        <taxon>Bacilli</taxon>
        <taxon>Lactobacillales</taxon>
        <taxon>Lactobacillaceae</taxon>
        <taxon>Lactobacillaceae incertae sedis</taxon>
        <taxon>Candidatus Gallilactobacillus</taxon>
    </lineage>
</organism>
<dbReference type="InterPro" id="IPR029044">
    <property type="entry name" value="Nucleotide-diphossugar_trans"/>
</dbReference>
<accession>A0A9D9H807</accession>
<keyword evidence="10" id="KW-0548">Nucleotidyltransferase</keyword>
<feature type="coiled-coil region" evidence="8">
    <location>
        <begin position="175"/>
        <end position="237"/>
    </location>
</feature>
<dbReference type="Pfam" id="PF12804">
    <property type="entry name" value="NTP_transf_3"/>
    <property type="match status" value="1"/>
</dbReference>
<evidence type="ECO:0000256" key="6">
    <source>
        <dbReference type="ARBA" id="ARBA00023134"/>
    </source>
</evidence>
<dbReference type="GO" id="GO:0006777">
    <property type="term" value="P:Mo-molybdopterin cofactor biosynthetic process"/>
    <property type="evidence" value="ECO:0007669"/>
    <property type="project" value="UniProtKB-KW"/>
</dbReference>
<dbReference type="InterPro" id="IPR025877">
    <property type="entry name" value="MobA-like_NTP_Trfase"/>
</dbReference>
<evidence type="ECO:0000256" key="4">
    <source>
        <dbReference type="ARBA" id="ARBA00022741"/>
    </source>
</evidence>
<dbReference type="Gene3D" id="3.90.550.10">
    <property type="entry name" value="Spore Coat Polysaccharide Biosynthesis Protein SpsA, Chain A"/>
    <property type="match status" value="1"/>
</dbReference>
<sequence>MTNKNIAIILAGGKSKRFGSDKALFKTSPNATTNIERILSKIKNLISDIFISTNEVNKSKIHDLLNNQNVNLVTDIAPFQNMGPLSGVYSVLSNFRDTKNILLIATDYPWITSKSISLLLNNLNTYITNQNICHYTLSYFQTNINFLNNFLQSNPPKLSLFLKKLGCKPLTINNNDKINKQFVNLNRRNDMLTKNDMSEADFQKLLRIALTDLRIRRTLLENDIDEENDQLRTLEQDEHLEAIEQELRPIKKDFDHYQKFLNPDYDIKDKNSYINK</sequence>
<evidence type="ECO:0000313" key="10">
    <source>
        <dbReference type="EMBL" id="MBO8440999.1"/>
    </source>
</evidence>
<keyword evidence="2" id="KW-0808">Transferase</keyword>
<reference evidence="10" key="2">
    <citation type="journal article" date="2021" name="PeerJ">
        <title>Extensive microbial diversity within the chicken gut microbiome revealed by metagenomics and culture.</title>
        <authorList>
            <person name="Gilroy R."/>
            <person name="Ravi A."/>
            <person name="Getino M."/>
            <person name="Pursley I."/>
            <person name="Horton D.L."/>
            <person name="Alikhan N.F."/>
            <person name="Baker D."/>
            <person name="Gharbi K."/>
            <person name="Hall N."/>
            <person name="Watson M."/>
            <person name="Adriaenssens E.M."/>
            <person name="Foster-Nyarko E."/>
            <person name="Jarju S."/>
            <person name="Secka A."/>
            <person name="Antonio M."/>
            <person name="Oren A."/>
            <person name="Chaudhuri R.R."/>
            <person name="La Ragione R."/>
            <person name="Hildebrand F."/>
            <person name="Pallen M.J."/>
        </authorList>
    </citation>
    <scope>NUCLEOTIDE SEQUENCE</scope>
    <source>
        <strain evidence="10">C6-149</strain>
    </source>
</reference>
<keyword evidence="8" id="KW-0175">Coiled coil</keyword>
<dbReference type="PANTHER" id="PTHR19136:SF81">
    <property type="entry name" value="MOLYBDENUM COFACTOR GUANYLYLTRANSFERASE"/>
    <property type="match status" value="1"/>
</dbReference>
<dbReference type="SUPFAM" id="SSF53448">
    <property type="entry name" value="Nucleotide-diphospho-sugar transferases"/>
    <property type="match status" value="1"/>
</dbReference>
<evidence type="ECO:0000256" key="5">
    <source>
        <dbReference type="ARBA" id="ARBA00022842"/>
    </source>
</evidence>
<evidence type="ECO:0000259" key="9">
    <source>
        <dbReference type="Pfam" id="PF12804"/>
    </source>
</evidence>
<evidence type="ECO:0000256" key="1">
    <source>
        <dbReference type="ARBA" id="ARBA00022490"/>
    </source>
</evidence>
<keyword evidence="3" id="KW-0479">Metal-binding</keyword>
<keyword evidence="7" id="KW-0501">Molybdenum cofactor biosynthesis</keyword>
<evidence type="ECO:0000313" key="11">
    <source>
        <dbReference type="Proteomes" id="UP000823614"/>
    </source>
</evidence>
<evidence type="ECO:0000256" key="7">
    <source>
        <dbReference type="ARBA" id="ARBA00023150"/>
    </source>
</evidence>
<proteinExistence type="predicted"/>
<keyword evidence="5" id="KW-0460">Magnesium</keyword>
<dbReference type="GO" id="GO:0005525">
    <property type="term" value="F:GTP binding"/>
    <property type="evidence" value="ECO:0007669"/>
    <property type="project" value="UniProtKB-KW"/>
</dbReference>
<keyword evidence="4" id="KW-0547">Nucleotide-binding</keyword>
<keyword evidence="6" id="KW-0342">GTP-binding</keyword>
<dbReference type="GO" id="GO:0046872">
    <property type="term" value="F:metal ion binding"/>
    <property type="evidence" value="ECO:0007669"/>
    <property type="project" value="UniProtKB-KW"/>
</dbReference>
<dbReference type="Proteomes" id="UP000823614">
    <property type="component" value="Unassembled WGS sequence"/>
</dbReference>
<evidence type="ECO:0000256" key="2">
    <source>
        <dbReference type="ARBA" id="ARBA00022679"/>
    </source>
</evidence>
<dbReference type="AlphaFoldDB" id="A0A9D9H807"/>
<reference evidence="10" key="1">
    <citation type="submission" date="2020-10" db="EMBL/GenBank/DDBJ databases">
        <authorList>
            <person name="Gilroy R."/>
        </authorList>
    </citation>
    <scope>NUCLEOTIDE SEQUENCE</scope>
    <source>
        <strain evidence="10">C6-149</strain>
    </source>
</reference>
<evidence type="ECO:0000256" key="3">
    <source>
        <dbReference type="ARBA" id="ARBA00022723"/>
    </source>
</evidence>
<dbReference type="EMBL" id="JADIMP010000017">
    <property type="protein sequence ID" value="MBO8440999.1"/>
    <property type="molecule type" value="Genomic_DNA"/>
</dbReference>
<keyword evidence="1" id="KW-0963">Cytoplasm</keyword>
<protein>
    <submittedName>
        <fullName evidence="10">Molybdenum cofactor guanylyltransferase</fullName>
    </submittedName>
</protein>
<dbReference type="InterPro" id="IPR013482">
    <property type="entry name" value="Molybde_CF_guanTrfase"/>
</dbReference>
<dbReference type="CDD" id="cd02503">
    <property type="entry name" value="MobA"/>
    <property type="match status" value="1"/>
</dbReference>
<dbReference type="GO" id="GO:0016779">
    <property type="term" value="F:nucleotidyltransferase activity"/>
    <property type="evidence" value="ECO:0007669"/>
    <property type="project" value="UniProtKB-KW"/>
</dbReference>
<feature type="domain" description="MobA-like NTP transferase" evidence="9">
    <location>
        <begin position="7"/>
        <end position="124"/>
    </location>
</feature>
<name>A0A9D9H807_9LACO</name>